<evidence type="ECO:0000313" key="15">
    <source>
        <dbReference type="Proteomes" id="UP000317243"/>
    </source>
</evidence>
<dbReference type="PANTHER" id="PTHR33694">
    <property type="entry name" value="UDP-3-O-ACYL-N-ACETYLGLUCOSAMINE DEACETYLASE 1, MITOCHONDRIAL-RELATED"/>
    <property type="match status" value="1"/>
</dbReference>
<dbReference type="AlphaFoldDB" id="A0A5C5X514"/>
<evidence type="ECO:0000256" key="13">
    <source>
        <dbReference type="SAM" id="MobiDB-lite"/>
    </source>
</evidence>
<dbReference type="InterPro" id="IPR020568">
    <property type="entry name" value="Ribosomal_Su5_D2-typ_SF"/>
</dbReference>
<dbReference type="Gene3D" id="3.30.1700.10">
    <property type="entry name" value="lpxc deacetylase, domain 2"/>
    <property type="match status" value="1"/>
</dbReference>
<accession>A0A5C5X514</accession>
<dbReference type="InterPro" id="IPR015870">
    <property type="entry name" value="UDP-acyl_N-AcGlcN_deAcase_N"/>
</dbReference>
<keyword evidence="10" id="KW-0443">Lipid metabolism</keyword>
<evidence type="ECO:0000256" key="1">
    <source>
        <dbReference type="ARBA" id="ARBA00001947"/>
    </source>
</evidence>
<evidence type="ECO:0000256" key="4">
    <source>
        <dbReference type="ARBA" id="ARBA00012745"/>
    </source>
</evidence>
<dbReference type="RefSeq" id="WP_146507036.1">
    <property type="nucleotide sequence ID" value="NZ_SIHI01000001.1"/>
</dbReference>
<evidence type="ECO:0000256" key="12">
    <source>
        <dbReference type="NCBIfam" id="TIGR00325"/>
    </source>
</evidence>
<sequence>MLDSPPRRQRTIARTAKVSGYGLFGGIDVLLEFCPADPDVGIVFERTDLTSAATIPALIEFVVPQSRCTMIQSPGGSVQVIEHVMAALAGLQIDNCLVRIDAPEPPACDGSSQAFVEALLSADIVEQDASRACVELTETLVVVEDDFVGIGAQPPRKHEYEIGFLLDYGNSPISQQSDSFVITPEVFIQEIANCRTFVLESEVRELQKQGIGKRSTPQNVLVFGDEGIVDNSLRFENECARHKILDCIGDFALLGCDLAGRFVATRSGHRLNHAIIRTLRKQALALNPHQSSFPLPKNRPAPFTPMNAAG</sequence>
<dbReference type="EMBL" id="SIHI01000001">
    <property type="protein sequence ID" value="TWT57162.1"/>
    <property type="molecule type" value="Genomic_DNA"/>
</dbReference>
<organism evidence="14 15">
    <name type="scientific">Thalassoglobus neptunius</name>
    <dbReference type="NCBI Taxonomy" id="1938619"/>
    <lineage>
        <taxon>Bacteria</taxon>
        <taxon>Pseudomonadati</taxon>
        <taxon>Planctomycetota</taxon>
        <taxon>Planctomycetia</taxon>
        <taxon>Planctomycetales</taxon>
        <taxon>Planctomycetaceae</taxon>
        <taxon>Thalassoglobus</taxon>
    </lineage>
</organism>
<reference evidence="14 15" key="1">
    <citation type="submission" date="2019-02" db="EMBL/GenBank/DDBJ databases">
        <title>Deep-cultivation of Planctomycetes and their phenomic and genomic characterization uncovers novel biology.</title>
        <authorList>
            <person name="Wiegand S."/>
            <person name="Jogler M."/>
            <person name="Boedeker C."/>
            <person name="Pinto D."/>
            <person name="Vollmers J."/>
            <person name="Rivas-Marin E."/>
            <person name="Kohn T."/>
            <person name="Peeters S.H."/>
            <person name="Heuer A."/>
            <person name="Rast P."/>
            <person name="Oberbeckmann S."/>
            <person name="Bunk B."/>
            <person name="Jeske O."/>
            <person name="Meyerdierks A."/>
            <person name="Storesund J.E."/>
            <person name="Kallscheuer N."/>
            <person name="Luecker S."/>
            <person name="Lage O.M."/>
            <person name="Pohl T."/>
            <person name="Merkel B.J."/>
            <person name="Hornburger P."/>
            <person name="Mueller R.-W."/>
            <person name="Bruemmer F."/>
            <person name="Labrenz M."/>
            <person name="Spormann A.M."/>
            <person name="Op Den Camp H."/>
            <person name="Overmann J."/>
            <person name="Amann R."/>
            <person name="Jetten M.S.M."/>
            <person name="Mascher T."/>
            <person name="Medema M.H."/>
            <person name="Devos D.P."/>
            <person name="Kaster A.-K."/>
            <person name="Ovreas L."/>
            <person name="Rohde M."/>
            <person name="Galperin M.Y."/>
            <person name="Jogler C."/>
        </authorList>
    </citation>
    <scope>NUCLEOTIDE SEQUENCE [LARGE SCALE GENOMIC DNA]</scope>
    <source>
        <strain evidence="14 15">KOR42</strain>
    </source>
</reference>
<dbReference type="UniPathway" id="UPA00359">
    <property type="reaction ID" value="UER00478"/>
</dbReference>
<evidence type="ECO:0000313" key="14">
    <source>
        <dbReference type="EMBL" id="TWT57162.1"/>
    </source>
</evidence>
<dbReference type="GO" id="GO:0046872">
    <property type="term" value="F:metal ion binding"/>
    <property type="evidence" value="ECO:0007669"/>
    <property type="project" value="UniProtKB-KW"/>
</dbReference>
<evidence type="ECO:0000256" key="2">
    <source>
        <dbReference type="ARBA" id="ARBA00002923"/>
    </source>
</evidence>
<comment type="cofactor">
    <cofactor evidence="1">
        <name>Zn(2+)</name>
        <dbReference type="ChEBI" id="CHEBI:29105"/>
    </cofactor>
</comment>
<dbReference type="NCBIfam" id="TIGR00325">
    <property type="entry name" value="lpxC"/>
    <property type="match status" value="1"/>
</dbReference>
<evidence type="ECO:0000256" key="9">
    <source>
        <dbReference type="ARBA" id="ARBA00022833"/>
    </source>
</evidence>
<proteinExistence type="predicted"/>
<evidence type="ECO:0000256" key="7">
    <source>
        <dbReference type="ARBA" id="ARBA00022723"/>
    </source>
</evidence>
<dbReference type="GO" id="GO:0009245">
    <property type="term" value="P:lipid A biosynthetic process"/>
    <property type="evidence" value="ECO:0007669"/>
    <property type="project" value="UniProtKB-UniRule"/>
</dbReference>
<protein>
    <recommendedName>
        <fullName evidence="4 12">UDP-3-O-acyl-N-acetylglucosamine deacetylase</fullName>
        <ecNumber evidence="4 12">3.5.1.108</ecNumber>
    </recommendedName>
</protein>
<evidence type="ECO:0000256" key="3">
    <source>
        <dbReference type="ARBA" id="ARBA00005002"/>
    </source>
</evidence>
<feature type="region of interest" description="Disordered" evidence="13">
    <location>
        <begin position="290"/>
        <end position="310"/>
    </location>
</feature>
<keyword evidence="6" id="KW-0441">Lipid A biosynthesis</keyword>
<keyword evidence="5" id="KW-0444">Lipid biosynthesis</keyword>
<dbReference type="OrthoDB" id="9772788at2"/>
<evidence type="ECO:0000256" key="6">
    <source>
        <dbReference type="ARBA" id="ARBA00022556"/>
    </source>
</evidence>
<dbReference type="Pfam" id="PF03331">
    <property type="entry name" value="LpxC"/>
    <property type="match status" value="1"/>
</dbReference>
<dbReference type="EC" id="3.5.1.108" evidence="4 12"/>
<dbReference type="GO" id="GO:0016020">
    <property type="term" value="C:membrane"/>
    <property type="evidence" value="ECO:0007669"/>
    <property type="project" value="GOC"/>
</dbReference>
<dbReference type="InterPro" id="IPR004463">
    <property type="entry name" value="UDP-acyl_GlcNac_deAcase"/>
</dbReference>
<keyword evidence="9" id="KW-0862">Zinc</keyword>
<comment type="catalytic activity">
    <reaction evidence="11">
        <text>a UDP-3-O-[(3R)-3-hydroxyacyl]-N-acetyl-alpha-D-glucosamine + H2O = a UDP-3-O-[(3R)-3-hydroxyacyl]-alpha-D-glucosamine + acetate</text>
        <dbReference type="Rhea" id="RHEA:67816"/>
        <dbReference type="ChEBI" id="CHEBI:15377"/>
        <dbReference type="ChEBI" id="CHEBI:30089"/>
        <dbReference type="ChEBI" id="CHEBI:137740"/>
        <dbReference type="ChEBI" id="CHEBI:173225"/>
        <dbReference type="EC" id="3.5.1.108"/>
    </reaction>
</comment>
<evidence type="ECO:0000256" key="10">
    <source>
        <dbReference type="ARBA" id="ARBA00023098"/>
    </source>
</evidence>
<dbReference type="Proteomes" id="UP000317243">
    <property type="component" value="Unassembled WGS sequence"/>
</dbReference>
<comment type="caution">
    <text evidence="14">The sequence shown here is derived from an EMBL/GenBank/DDBJ whole genome shotgun (WGS) entry which is preliminary data.</text>
</comment>
<name>A0A5C5X514_9PLAN</name>
<gene>
    <name evidence="14" type="primary">lpxC</name>
    <name evidence="14" type="ORF">KOR42_05200</name>
</gene>
<dbReference type="PANTHER" id="PTHR33694:SF1">
    <property type="entry name" value="UDP-3-O-ACYL-N-ACETYLGLUCOSAMINE DEACETYLASE 1, MITOCHONDRIAL-RELATED"/>
    <property type="match status" value="1"/>
</dbReference>
<evidence type="ECO:0000256" key="5">
    <source>
        <dbReference type="ARBA" id="ARBA00022516"/>
    </source>
</evidence>
<evidence type="ECO:0000256" key="11">
    <source>
        <dbReference type="ARBA" id="ARBA00024535"/>
    </source>
</evidence>
<dbReference type="InterPro" id="IPR011334">
    <property type="entry name" value="UDP-acyl_GlcNac_deAcase_C"/>
</dbReference>
<keyword evidence="15" id="KW-1185">Reference proteome</keyword>
<dbReference type="GO" id="GO:0103117">
    <property type="term" value="F:UDP-3-O-acyl-N-acetylglucosamine deacetylase activity"/>
    <property type="evidence" value="ECO:0007669"/>
    <property type="project" value="UniProtKB-UniRule"/>
</dbReference>
<comment type="pathway">
    <text evidence="3">Glycolipid biosynthesis; lipid IV(A) biosynthesis; lipid IV(A) from (3R)-3-hydroxytetradecanoyl-[acyl-carrier-protein] and UDP-N-acetyl-alpha-D-glucosamine: step 2/6.</text>
</comment>
<dbReference type="Gene3D" id="3.30.230.20">
    <property type="entry name" value="lpxc deacetylase, domain 1"/>
    <property type="match status" value="1"/>
</dbReference>
<evidence type="ECO:0000256" key="8">
    <source>
        <dbReference type="ARBA" id="ARBA00022801"/>
    </source>
</evidence>
<keyword evidence="8 14" id="KW-0378">Hydrolase</keyword>
<comment type="function">
    <text evidence="2">Catalyzes the hydrolysis of UDP-3-O-myristoyl-N-acetylglucosamine to form UDP-3-O-myristoylglucosamine and acetate, the committed step in lipid A biosynthesis.</text>
</comment>
<keyword evidence="7" id="KW-0479">Metal-binding</keyword>
<dbReference type="SUPFAM" id="SSF54211">
    <property type="entry name" value="Ribosomal protein S5 domain 2-like"/>
    <property type="match status" value="2"/>
</dbReference>